<keyword evidence="8" id="KW-1185">Reference proteome</keyword>
<feature type="compositionally biased region" description="Polar residues" evidence="5">
    <location>
        <begin position="455"/>
        <end position="471"/>
    </location>
</feature>
<feature type="compositionally biased region" description="Basic and acidic residues" evidence="5">
    <location>
        <begin position="661"/>
        <end position="682"/>
    </location>
</feature>
<dbReference type="KEGG" id="ker:91103118"/>
<dbReference type="AlphaFoldDB" id="A0AAX4KIC0"/>
<dbReference type="GO" id="GO:0061630">
    <property type="term" value="F:ubiquitin protein ligase activity"/>
    <property type="evidence" value="ECO:0007669"/>
    <property type="project" value="TreeGrafter"/>
</dbReference>
<name>A0AAX4KIC0_9TREE</name>
<dbReference type="Pfam" id="PF13639">
    <property type="entry name" value="zf-RING_2"/>
    <property type="match status" value="1"/>
</dbReference>
<reference evidence="7 8" key="1">
    <citation type="submission" date="2024-01" db="EMBL/GenBank/DDBJ databases">
        <title>Comparative genomics of Cryptococcus and Kwoniella reveals pathogenesis evolution and contrasting modes of karyotype evolution via chromosome fusion or intercentromeric recombination.</title>
        <authorList>
            <person name="Coelho M.A."/>
            <person name="David-Palma M."/>
            <person name="Shea T."/>
            <person name="Bowers K."/>
            <person name="McGinley-Smith S."/>
            <person name="Mohammad A.W."/>
            <person name="Gnirke A."/>
            <person name="Yurkov A.M."/>
            <person name="Nowrousian M."/>
            <person name="Sun S."/>
            <person name="Cuomo C.A."/>
            <person name="Heitman J."/>
        </authorList>
    </citation>
    <scope>NUCLEOTIDE SEQUENCE [LARGE SCALE GENOMIC DNA]</scope>
    <source>
        <strain evidence="7 8">PYCC6329</strain>
    </source>
</reference>
<gene>
    <name evidence="7" type="ORF">V865_004317</name>
</gene>
<feature type="compositionally biased region" description="Basic and acidic residues" evidence="5">
    <location>
        <begin position="389"/>
        <end position="404"/>
    </location>
</feature>
<dbReference type="InterPro" id="IPR001841">
    <property type="entry name" value="Znf_RING"/>
</dbReference>
<accession>A0AAX4KIC0</accession>
<feature type="compositionally biased region" description="Polar residues" evidence="5">
    <location>
        <begin position="597"/>
        <end position="606"/>
    </location>
</feature>
<dbReference type="CDD" id="cd16473">
    <property type="entry name" value="RING-H2_RNF103"/>
    <property type="match status" value="1"/>
</dbReference>
<evidence type="ECO:0000256" key="2">
    <source>
        <dbReference type="ARBA" id="ARBA00022771"/>
    </source>
</evidence>
<feature type="region of interest" description="Disordered" evidence="5">
    <location>
        <begin position="39"/>
        <end position="524"/>
    </location>
</feature>
<feature type="compositionally biased region" description="Polar residues" evidence="5">
    <location>
        <begin position="50"/>
        <end position="67"/>
    </location>
</feature>
<feature type="compositionally biased region" description="Polar residues" evidence="5">
    <location>
        <begin position="240"/>
        <end position="251"/>
    </location>
</feature>
<dbReference type="InterPro" id="IPR013083">
    <property type="entry name" value="Znf_RING/FYVE/PHD"/>
</dbReference>
<evidence type="ECO:0000313" key="8">
    <source>
        <dbReference type="Proteomes" id="UP001358614"/>
    </source>
</evidence>
<protein>
    <recommendedName>
        <fullName evidence="6">RING-type domain-containing protein</fullName>
    </recommendedName>
</protein>
<dbReference type="EMBL" id="CP144089">
    <property type="protein sequence ID" value="WWD06231.1"/>
    <property type="molecule type" value="Genomic_DNA"/>
</dbReference>
<dbReference type="InterPro" id="IPR011016">
    <property type="entry name" value="Znf_RING-CH"/>
</dbReference>
<evidence type="ECO:0000256" key="3">
    <source>
        <dbReference type="ARBA" id="ARBA00022833"/>
    </source>
</evidence>
<feature type="region of interest" description="Disordered" evidence="5">
    <location>
        <begin position="591"/>
        <end position="611"/>
    </location>
</feature>
<feature type="compositionally biased region" description="Polar residues" evidence="5">
    <location>
        <begin position="139"/>
        <end position="149"/>
    </location>
</feature>
<evidence type="ECO:0000256" key="1">
    <source>
        <dbReference type="ARBA" id="ARBA00022723"/>
    </source>
</evidence>
<feature type="compositionally biased region" description="Low complexity" evidence="5">
    <location>
        <begin position="214"/>
        <end position="224"/>
    </location>
</feature>
<evidence type="ECO:0000313" key="7">
    <source>
        <dbReference type="EMBL" id="WWD06231.1"/>
    </source>
</evidence>
<feature type="compositionally biased region" description="Polar residues" evidence="5">
    <location>
        <begin position="290"/>
        <end position="302"/>
    </location>
</feature>
<feature type="compositionally biased region" description="Pro residues" evidence="5">
    <location>
        <begin position="40"/>
        <end position="49"/>
    </location>
</feature>
<feature type="region of interest" description="Disordered" evidence="5">
    <location>
        <begin position="626"/>
        <end position="788"/>
    </location>
</feature>
<dbReference type="PROSITE" id="PS50089">
    <property type="entry name" value="ZF_RING_2"/>
    <property type="match status" value="1"/>
</dbReference>
<dbReference type="GO" id="GO:0008270">
    <property type="term" value="F:zinc ion binding"/>
    <property type="evidence" value="ECO:0007669"/>
    <property type="project" value="UniProtKB-KW"/>
</dbReference>
<feature type="compositionally biased region" description="Polar residues" evidence="5">
    <location>
        <begin position="376"/>
        <end position="388"/>
    </location>
</feature>
<feature type="compositionally biased region" description="Acidic residues" evidence="5">
    <location>
        <begin position="156"/>
        <end position="169"/>
    </location>
</feature>
<keyword evidence="2 4" id="KW-0863">Zinc-finger</keyword>
<dbReference type="SMART" id="SM00744">
    <property type="entry name" value="RINGv"/>
    <property type="match status" value="1"/>
</dbReference>
<feature type="domain" description="RING-type" evidence="6">
    <location>
        <begin position="966"/>
        <end position="1009"/>
    </location>
</feature>
<dbReference type="GeneID" id="91103118"/>
<feature type="compositionally biased region" description="Polar residues" evidence="5">
    <location>
        <begin position="497"/>
        <end position="513"/>
    </location>
</feature>
<dbReference type="SUPFAM" id="SSF57850">
    <property type="entry name" value="RING/U-box"/>
    <property type="match status" value="1"/>
</dbReference>
<evidence type="ECO:0000259" key="6">
    <source>
        <dbReference type="PROSITE" id="PS50089"/>
    </source>
</evidence>
<evidence type="ECO:0000256" key="4">
    <source>
        <dbReference type="PROSITE-ProRule" id="PRU00175"/>
    </source>
</evidence>
<dbReference type="SMART" id="SM00184">
    <property type="entry name" value="RING"/>
    <property type="match status" value="1"/>
</dbReference>
<proteinExistence type="predicted"/>
<feature type="compositionally biased region" description="Polar residues" evidence="5">
    <location>
        <begin position="265"/>
        <end position="282"/>
    </location>
</feature>
<feature type="compositionally biased region" description="Polar residues" evidence="5">
    <location>
        <begin position="685"/>
        <end position="700"/>
    </location>
</feature>
<keyword evidence="3" id="KW-0862">Zinc</keyword>
<dbReference type="Proteomes" id="UP001358614">
    <property type="component" value="Chromosome 1"/>
</dbReference>
<dbReference type="GO" id="GO:0016567">
    <property type="term" value="P:protein ubiquitination"/>
    <property type="evidence" value="ECO:0007669"/>
    <property type="project" value="TreeGrafter"/>
</dbReference>
<sequence>MPPPPLVFHNSPPPERYLSEDSQFIPTYIPGVRRLAQPIPIDPVLPPTTEPHSYSLGSQESIMSDISDSLRPSPPPLTVTSDLPTPYTLRTPAGTTASNATIRPIITSPVSPLVDTNMEDGDSGLVRVKSFPHTGDLLGSSNEASSSRRATPPQVETEDVVMDDAEDNVGEGPVLSPPSETGFQIEEEGTVRLGSSAPRGSLTRLLRDIGNPTASASSSSQAPAYLQPLLEDRARVLGSRWSQTPHSTPSESSDRADSHRAPFTRSISDQSQGQAEISQSDLNELGPLPSTDNSTNNFQSFQYEAPHQPFPYVQPVSYSPRSSGGFMPGDWGEAYTSHTAPPPLNREQQDTTEVSRIAPPRWRQPASPTDFRTLPSPITHTQSGSPTTVERRLDTIEARLDRVRGRNQRSPPTPPMLAPMHAYEGMRNRSNASRPYDLASRSRPSSQIAEEGSRRSSYTRPSSVRPSWMTDSSSSSSVTVPPPRPRPTASFGWESADINTSPYSRSFSNSDRPSPTLFRRPADEDENGRIIPVFRDDQGVRRENIRSRYLQARMNMLDNLRTGYTIRPYSSSPWTILPGQDRADNATRTQEDDNHAQHGSNSSVYNLPTFLGEAPSSTRQIWNQYDEEDSDGGVPFFADIPHPSADIPHPGQHRPGNRRWMSFDEGERERSSSRTRQGDHAANDNVGSGNNVDEQNSLNRDVNEVIGRRLSQPRPRARATSITRRLRDPQGHHPNWDDTRLPDTSSSSASTPGLSRNRPPARSRIGNLFGELDDNSRGQPDNASRADVRDLRDPLYALFNQRERRIAMNEFTAPDASGRVRESARFGSAADEAELLFLERLRSSIPFQGDEGDIVRIGRNGPESLSMGLLEGIMDIGSPDSPFAMYQPFRRFGNGAEPFGNLKITNEMDEKEKMKIVRIVIRSVRTLPHSLRKKGAESTLKTLKFEQFGKEENQACVKGMEKDEYCSVCHDDYEPQSEITITPCKHMYHQGCLDTWLNTPNTSSCPMCRRDLAALSHLTKMVPMKTMEEALPLWMAVVS</sequence>
<dbReference type="PANTHER" id="PTHR45969:SF69">
    <property type="entry name" value="FINGER DOMAIN PROTEIN, PUTATIVE (AFU_ORTHOLOGUE AFUA_3G12190)-RELATED"/>
    <property type="match status" value="1"/>
</dbReference>
<dbReference type="PANTHER" id="PTHR45969">
    <property type="entry name" value="RING ZINC FINGER PROTEIN-RELATED"/>
    <property type="match status" value="1"/>
</dbReference>
<dbReference type="Gene3D" id="3.30.40.10">
    <property type="entry name" value="Zinc/RING finger domain, C3HC4 (zinc finger)"/>
    <property type="match status" value="1"/>
</dbReference>
<evidence type="ECO:0000256" key="5">
    <source>
        <dbReference type="SAM" id="MobiDB-lite"/>
    </source>
</evidence>
<organism evidence="7 8">
    <name type="scientific">Kwoniella europaea PYCC6329</name>
    <dbReference type="NCBI Taxonomy" id="1423913"/>
    <lineage>
        <taxon>Eukaryota</taxon>
        <taxon>Fungi</taxon>
        <taxon>Dikarya</taxon>
        <taxon>Basidiomycota</taxon>
        <taxon>Agaricomycotina</taxon>
        <taxon>Tremellomycetes</taxon>
        <taxon>Tremellales</taxon>
        <taxon>Cryptococcaceae</taxon>
        <taxon>Kwoniella</taxon>
    </lineage>
</organism>
<feature type="compositionally biased region" description="Basic and acidic residues" evidence="5">
    <location>
        <begin position="725"/>
        <end position="741"/>
    </location>
</feature>
<dbReference type="RefSeq" id="XP_066084198.1">
    <property type="nucleotide sequence ID" value="XM_066228101.1"/>
</dbReference>
<keyword evidence="1" id="KW-0479">Metal-binding</keyword>